<dbReference type="InterPro" id="IPR036010">
    <property type="entry name" value="2Fe-2S_ferredoxin-like_sf"/>
</dbReference>
<dbReference type="Gene3D" id="1.10.150.120">
    <property type="entry name" value="[2Fe-2S]-binding domain"/>
    <property type="match status" value="1"/>
</dbReference>
<dbReference type="PROSITE" id="PS51085">
    <property type="entry name" value="2FE2S_FER_2"/>
    <property type="match status" value="1"/>
</dbReference>
<dbReference type="Pfam" id="PF00111">
    <property type="entry name" value="Fer2"/>
    <property type="match status" value="1"/>
</dbReference>
<name>A0ABU0MVE4_9PROT</name>
<dbReference type="InterPro" id="IPR012675">
    <property type="entry name" value="Beta-grasp_dom_sf"/>
</dbReference>
<dbReference type="CDD" id="cd07823">
    <property type="entry name" value="SRPBCC_5"/>
    <property type="match status" value="1"/>
</dbReference>
<evidence type="ECO:0000256" key="6">
    <source>
        <dbReference type="SAM" id="MobiDB-lite"/>
    </source>
</evidence>
<evidence type="ECO:0000313" key="8">
    <source>
        <dbReference type="EMBL" id="MDQ0537289.1"/>
    </source>
</evidence>
<dbReference type="Gene3D" id="3.10.20.30">
    <property type="match status" value="1"/>
</dbReference>
<keyword evidence="9" id="KW-1185">Reference proteome</keyword>
<dbReference type="PROSITE" id="PS00197">
    <property type="entry name" value="2FE2S_FER_1"/>
    <property type="match status" value="1"/>
</dbReference>
<dbReference type="PANTHER" id="PTHR44379">
    <property type="entry name" value="OXIDOREDUCTASE WITH IRON-SULFUR SUBUNIT"/>
    <property type="match status" value="1"/>
</dbReference>
<organism evidence="8 9">
    <name type="scientific">Azospirillum picis</name>
    <dbReference type="NCBI Taxonomy" id="488438"/>
    <lineage>
        <taxon>Bacteria</taxon>
        <taxon>Pseudomonadati</taxon>
        <taxon>Pseudomonadota</taxon>
        <taxon>Alphaproteobacteria</taxon>
        <taxon>Rhodospirillales</taxon>
        <taxon>Azospirillaceae</taxon>
        <taxon>Azospirillum</taxon>
    </lineage>
</organism>
<reference evidence="8 9" key="1">
    <citation type="submission" date="2023-07" db="EMBL/GenBank/DDBJ databases">
        <title>Genomic Encyclopedia of Type Strains, Phase IV (KMG-IV): sequencing the most valuable type-strain genomes for metagenomic binning, comparative biology and taxonomic classification.</title>
        <authorList>
            <person name="Goeker M."/>
        </authorList>
    </citation>
    <scope>NUCLEOTIDE SEQUENCE [LARGE SCALE GENOMIC DNA]</scope>
    <source>
        <strain evidence="8 9">DSM 19922</strain>
    </source>
</reference>
<keyword evidence="4" id="KW-0408">Iron</keyword>
<dbReference type="EC" id="1.2.7.4" evidence="8"/>
<keyword evidence="1" id="KW-0001">2Fe-2S</keyword>
<keyword evidence="2" id="KW-0479">Metal-binding</keyword>
<dbReference type="SUPFAM" id="SSF54292">
    <property type="entry name" value="2Fe-2S ferredoxin-like"/>
    <property type="match status" value="1"/>
</dbReference>
<feature type="region of interest" description="Disordered" evidence="6">
    <location>
        <begin position="278"/>
        <end position="302"/>
    </location>
</feature>
<evidence type="ECO:0000256" key="3">
    <source>
        <dbReference type="ARBA" id="ARBA00023002"/>
    </source>
</evidence>
<dbReference type="InterPro" id="IPR002888">
    <property type="entry name" value="2Fe-2S-bd"/>
</dbReference>
<dbReference type="InterPro" id="IPR006058">
    <property type="entry name" value="2Fe2S_fd_BS"/>
</dbReference>
<dbReference type="SUPFAM" id="SSF55961">
    <property type="entry name" value="Bet v1-like"/>
    <property type="match status" value="1"/>
</dbReference>
<dbReference type="SUPFAM" id="SSF47741">
    <property type="entry name" value="CO dehydrogenase ISP C-domain like"/>
    <property type="match status" value="1"/>
</dbReference>
<evidence type="ECO:0000256" key="5">
    <source>
        <dbReference type="ARBA" id="ARBA00023014"/>
    </source>
</evidence>
<dbReference type="Gene3D" id="3.30.530.20">
    <property type="match status" value="1"/>
</dbReference>
<sequence length="401" mass="41593">MNRVSVTIAVNGQPFTASIEPRQHLADFLRETVGLTGTHLGCEQGVCGACTVEIDGRPQRSCIAFAAACDGSSVRTVEGFDDDPTMQELREAFSTHHGLQCGFCTPGMLITSRDIVRRCGETDERTIREELSGNLCRCTGYMGIVAAVGSVCRGKAPQVKAPPAATPVRAAAVHLPEPAMAATAPRSAARPSAAPAPAAAAFGASAATTAGDGAGWTAIDQSITVAATPDAVWEALGDVRRVASCLPGAEVETLEGEALTGRMSVRFGPIKARFAGEGTVRRDEPARTGRVTGAGRDSGSGSQAAGEVVYRVAAAERPDSTTVAVTIRYRLTGTLAQFSRGALVQDFVRRMAETFAANLSASLAPGADGIPPQAVKPAEMNVLAMLVSVVAGRIRRLFAGR</sequence>
<dbReference type="PANTHER" id="PTHR44379:SF8">
    <property type="entry name" value="XANTHINE DEHYDROGENASE IRON-SULFUR-BINDING SUBUNIT XDHC-RELATED"/>
    <property type="match status" value="1"/>
</dbReference>
<keyword evidence="3 8" id="KW-0560">Oxidoreductase</keyword>
<dbReference type="InterPro" id="IPR001041">
    <property type="entry name" value="2Fe-2S_ferredoxin-type"/>
</dbReference>
<feature type="domain" description="2Fe-2S ferredoxin-type" evidence="7">
    <location>
        <begin position="4"/>
        <end position="80"/>
    </location>
</feature>
<accession>A0ABU0MVE4</accession>
<dbReference type="RefSeq" id="WP_209990951.1">
    <property type="nucleotide sequence ID" value="NZ_JAGINO010000039.1"/>
</dbReference>
<evidence type="ECO:0000256" key="2">
    <source>
        <dbReference type="ARBA" id="ARBA00022723"/>
    </source>
</evidence>
<evidence type="ECO:0000256" key="1">
    <source>
        <dbReference type="ARBA" id="ARBA00022714"/>
    </source>
</evidence>
<protein>
    <submittedName>
        <fullName evidence="8">Carbon-monoxide dehydrogenase small subunit</fullName>
        <ecNumber evidence="8">1.2.7.4</ecNumber>
    </submittedName>
</protein>
<dbReference type="Pfam" id="PF06240">
    <property type="entry name" value="COXG"/>
    <property type="match status" value="1"/>
</dbReference>
<proteinExistence type="predicted"/>
<dbReference type="Proteomes" id="UP001244552">
    <property type="component" value="Unassembled WGS sequence"/>
</dbReference>
<dbReference type="InterPro" id="IPR010419">
    <property type="entry name" value="CO_DH_gsu"/>
</dbReference>
<dbReference type="InterPro" id="IPR036884">
    <property type="entry name" value="2Fe-2S-bd_dom_sf"/>
</dbReference>
<evidence type="ECO:0000259" key="7">
    <source>
        <dbReference type="PROSITE" id="PS51085"/>
    </source>
</evidence>
<comment type="caution">
    <text evidence="8">The sequence shown here is derived from an EMBL/GenBank/DDBJ whole genome shotgun (WGS) entry which is preliminary data.</text>
</comment>
<keyword evidence="5" id="KW-0411">Iron-sulfur</keyword>
<dbReference type="Pfam" id="PF01799">
    <property type="entry name" value="Fer2_2"/>
    <property type="match status" value="1"/>
</dbReference>
<evidence type="ECO:0000256" key="4">
    <source>
        <dbReference type="ARBA" id="ARBA00023004"/>
    </source>
</evidence>
<dbReference type="GO" id="GO:0043885">
    <property type="term" value="F:anaerobic carbon-monoxide dehydrogenase activity"/>
    <property type="evidence" value="ECO:0007669"/>
    <property type="project" value="UniProtKB-EC"/>
</dbReference>
<dbReference type="InterPro" id="IPR023393">
    <property type="entry name" value="START-like_dom_sf"/>
</dbReference>
<dbReference type="InterPro" id="IPR051452">
    <property type="entry name" value="Diverse_Oxidoreductases"/>
</dbReference>
<evidence type="ECO:0000313" key="9">
    <source>
        <dbReference type="Proteomes" id="UP001244552"/>
    </source>
</evidence>
<gene>
    <name evidence="8" type="ORF">QO018_006191</name>
</gene>
<dbReference type="CDD" id="cd00207">
    <property type="entry name" value="fer2"/>
    <property type="match status" value="1"/>
</dbReference>
<dbReference type="EMBL" id="JAUSVU010000042">
    <property type="protein sequence ID" value="MDQ0537289.1"/>
    <property type="molecule type" value="Genomic_DNA"/>
</dbReference>